<dbReference type="Gene3D" id="3.40.50.720">
    <property type="entry name" value="NAD(P)-binding Rossmann-like Domain"/>
    <property type="match status" value="1"/>
</dbReference>
<dbReference type="InterPro" id="IPR036291">
    <property type="entry name" value="NAD(P)-bd_dom_sf"/>
</dbReference>
<keyword evidence="5" id="KW-1185">Reference proteome</keyword>
<dbReference type="SUPFAM" id="SSF51735">
    <property type="entry name" value="NAD(P)-binding Rossmann-fold domains"/>
    <property type="match status" value="1"/>
</dbReference>
<dbReference type="NCBIfam" id="TIGR01777">
    <property type="entry name" value="yfcH"/>
    <property type="match status" value="1"/>
</dbReference>
<evidence type="ECO:0000313" key="4">
    <source>
        <dbReference type="EMBL" id="SUB33450.1"/>
    </source>
</evidence>
<protein>
    <submittedName>
        <fullName evidence="4">NAD-dependent epimerase/dehydratase family protein</fullName>
    </submittedName>
</protein>
<evidence type="ECO:0000256" key="1">
    <source>
        <dbReference type="ARBA" id="ARBA00009353"/>
    </source>
</evidence>
<reference evidence="4 5" key="1">
    <citation type="submission" date="2018-06" db="EMBL/GenBank/DDBJ databases">
        <authorList>
            <consortium name="Pathogen Informatics"/>
            <person name="Doyle S."/>
        </authorList>
    </citation>
    <scope>NUCLEOTIDE SEQUENCE [LARGE SCALE GENOMIC DNA]</scope>
    <source>
        <strain evidence="4 5">NCTC10699</strain>
    </source>
</reference>
<dbReference type="InterPro" id="IPR001509">
    <property type="entry name" value="Epimerase_deHydtase"/>
</dbReference>
<evidence type="ECO:0000259" key="2">
    <source>
        <dbReference type="Pfam" id="PF01370"/>
    </source>
</evidence>
<name>A0A379B5W2_9PAST</name>
<dbReference type="Pfam" id="PF01370">
    <property type="entry name" value="Epimerase"/>
    <property type="match status" value="1"/>
</dbReference>
<comment type="similarity">
    <text evidence="1">Belongs to the NAD(P)-dependent epimerase/dehydratase family. SDR39U1 subfamily.</text>
</comment>
<sequence>MNIFITGATGLIGSSLVSRLVELKHNVTALSRHPEQARTKLPAQVNLVASLNHYASFDEFDAVINLAGEPIFDLRWNAQQKQRLVQSRINLTQKLTALINQSQQPPHTFLSGSASGFYGDHGESEITEQTCHGNGFAAQLCQQWEQAALSAKTRVCVLRTGILLAREGGALAKMLPLYRLGLGGKLGNGTQYWGWIALQDMVAAILFLLQQPQCRGPFNFVSPFPVRNAEFNRTLGLLLKRPYFATVPAWGLKWVLGERVGLLLESQRLIPEKLLNAGFTFRYPQLSQALSSILKR</sequence>
<evidence type="ECO:0000313" key="5">
    <source>
        <dbReference type="Proteomes" id="UP000254280"/>
    </source>
</evidence>
<dbReference type="AlphaFoldDB" id="A0A379B5W2"/>
<feature type="domain" description="DUF1731" evidence="3">
    <location>
        <begin position="247"/>
        <end position="292"/>
    </location>
</feature>
<accession>A0A379B5W2</accession>
<evidence type="ECO:0000259" key="3">
    <source>
        <dbReference type="Pfam" id="PF08338"/>
    </source>
</evidence>
<dbReference type="PANTHER" id="PTHR11092:SF0">
    <property type="entry name" value="EPIMERASE FAMILY PROTEIN SDR39U1"/>
    <property type="match status" value="1"/>
</dbReference>
<dbReference type="InterPro" id="IPR010099">
    <property type="entry name" value="SDR39U1"/>
</dbReference>
<organism evidence="4 5">
    <name type="scientific">[Pasteurella] mairii</name>
    <dbReference type="NCBI Taxonomy" id="757"/>
    <lineage>
        <taxon>Bacteria</taxon>
        <taxon>Pseudomonadati</taxon>
        <taxon>Pseudomonadota</taxon>
        <taxon>Gammaproteobacteria</taxon>
        <taxon>Pasteurellales</taxon>
        <taxon>Pasteurellaceae</taxon>
    </lineage>
</organism>
<dbReference type="Proteomes" id="UP000254280">
    <property type="component" value="Unassembled WGS sequence"/>
</dbReference>
<gene>
    <name evidence="4" type="ORF">NCTC10699_01068</name>
</gene>
<dbReference type="InterPro" id="IPR013549">
    <property type="entry name" value="DUF1731"/>
</dbReference>
<dbReference type="PANTHER" id="PTHR11092">
    <property type="entry name" value="SUGAR NUCLEOTIDE EPIMERASE RELATED"/>
    <property type="match status" value="1"/>
</dbReference>
<dbReference type="OrthoDB" id="9801773at2"/>
<dbReference type="EMBL" id="UGSS01000002">
    <property type="protein sequence ID" value="SUB33450.1"/>
    <property type="molecule type" value="Genomic_DNA"/>
</dbReference>
<proteinExistence type="inferred from homology"/>
<dbReference type="Pfam" id="PF08338">
    <property type="entry name" value="DUF1731"/>
    <property type="match status" value="1"/>
</dbReference>
<feature type="domain" description="NAD-dependent epimerase/dehydratase" evidence="2">
    <location>
        <begin position="3"/>
        <end position="213"/>
    </location>
</feature>